<dbReference type="Pfam" id="PF13683">
    <property type="entry name" value="rve_3"/>
    <property type="match status" value="1"/>
</dbReference>
<accession>A0A8J4E6T2</accession>
<name>A0A8J4E6T2_9ACTN</name>
<protein>
    <recommendedName>
        <fullName evidence="1">Integrase catalytic domain-containing protein</fullName>
    </recommendedName>
</protein>
<keyword evidence="3" id="KW-1185">Reference proteome</keyword>
<dbReference type="Proteomes" id="UP000612585">
    <property type="component" value="Unassembled WGS sequence"/>
</dbReference>
<proteinExistence type="predicted"/>
<dbReference type="InterPro" id="IPR001584">
    <property type="entry name" value="Integrase_cat-core"/>
</dbReference>
<dbReference type="Gene3D" id="3.30.420.10">
    <property type="entry name" value="Ribonuclease H-like superfamily/Ribonuclease H"/>
    <property type="match status" value="1"/>
</dbReference>
<dbReference type="InterPro" id="IPR036397">
    <property type="entry name" value="RNaseH_sf"/>
</dbReference>
<dbReference type="RefSeq" id="WP_239152790.1">
    <property type="nucleotide sequence ID" value="NZ_BOPG01000098.1"/>
</dbReference>
<dbReference type="InterPro" id="IPR012337">
    <property type="entry name" value="RNaseH-like_sf"/>
</dbReference>
<comment type="caution">
    <text evidence="2">The sequence shown here is derived from an EMBL/GenBank/DDBJ whole genome shotgun (WGS) entry which is preliminary data.</text>
</comment>
<dbReference type="AlphaFoldDB" id="A0A8J4E6T2"/>
<gene>
    <name evidence="2" type="ORF">Vau01_110650</name>
</gene>
<evidence type="ECO:0000313" key="2">
    <source>
        <dbReference type="EMBL" id="GIJ63549.1"/>
    </source>
</evidence>
<sequence length="69" mass="8211">MVKIPPRTPQANCYIKRFVGTVRRECTDRMLIYNEAHARKVINEYIAHLNRHRPHQAWTSIRPSTTLPR</sequence>
<reference evidence="2" key="1">
    <citation type="submission" date="2021-01" db="EMBL/GenBank/DDBJ databases">
        <title>Whole genome shotgun sequence of Virgisporangium aurantiacum NBRC 16421.</title>
        <authorList>
            <person name="Komaki H."/>
            <person name="Tamura T."/>
        </authorList>
    </citation>
    <scope>NUCLEOTIDE SEQUENCE</scope>
    <source>
        <strain evidence="2">NBRC 16421</strain>
    </source>
</reference>
<dbReference type="SUPFAM" id="SSF53098">
    <property type="entry name" value="Ribonuclease H-like"/>
    <property type="match status" value="1"/>
</dbReference>
<organism evidence="2 3">
    <name type="scientific">Virgisporangium aurantiacum</name>
    <dbReference type="NCBI Taxonomy" id="175570"/>
    <lineage>
        <taxon>Bacteria</taxon>
        <taxon>Bacillati</taxon>
        <taxon>Actinomycetota</taxon>
        <taxon>Actinomycetes</taxon>
        <taxon>Micromonosporales</taxon>
        <taxon>Micromonosporaceae</taxon>
        <taxon>Virgisporangium</taxon>
    </lineage>
</organism>
<dbReference type="GO" id="GO:0015074">
    <property type="term" value="P:DNA integration"/>
    <property type="evidence" value="ECO:0007669"/>
    <property type="project" value="InterPro"/>
</dbReference>
<dbReference type="EMBL" id="BOPG01000098">
    <property type="protein sequence ID" value="GIJ63549.1"/>
    <property type="molecule type" value="Genomic_DNA"/>
</dbReference>
<dbReference type="GO" id="GO:0003676">
    <property type="term" value="F:nucleic acid binding"/>
    <property type="evidence" value="ECO:0007669"/>
    <property type="project" value="InterPro"/>
</dbReference>
<evidence type="ECO:0000259" key="1">
    <source>
        <dbReference type="Pfam" id="PF13683"/>
    </source>
</evidence>
<evidence type="ECO:0000313" key="3">
    <source>
        <dbReference type="Proteomes" id="UP000612585"/>
    </source>
</evidence>
<feature type="domain" description="Integrase catalytic" evidence="1">
    <location>
        <begin position="4"/>
        <end position="58"/>
    </location>
</feature>